<accession>A0A919DWQ3</accession>
<comment type="similarity">
    <text evidence="2">Belongs to the tellurite-resistance/dicarboxylate transporter (TDT) family.</text>
</comment>
<evidence type="ECO:0000256" key="5">
    <source>
        <dbReference type="ARBA" id="ARBA00022692"/>
    </source>
</evidence>
<dbReference type="InterPro" id="IPR051629">
    <property type="entry name" value="Sulfite_efflux_TDT"/>
</dbReference>
<feature type="transmembrane region" description="Helical" evidence="8">
    <location>
        <begin position="42"/>
        <end position="60"/>
    </location>
</feature>
<dbReference type="InterPro" id="IPR004695">
    <property type="entry name" value="SLAC1/Mae1/Ssu1/TehA"/>
</dbReference>
<evidence type="ECO:0000313" key="10">
    <source>
        <dbReference type="Proteomes" id="UP000630718"/>
    </source>
</evidence>
<feature type="transmembrane region" description="Helical" evidence="8">
    <location>
        <begin position="139"/>
        <end position="159"/>
    </location>
</feature>
<evidence type="ECO:0000256" key="1">
    <source>
        <dbReference type="ARBA" id="ARBA00004651"/>
    </source>
</evidence>
<dbReference type="EMBL" id="BNBI01000003">
    <property type="protein sequence ID" value="GHE92585.1"/>
    <property type="molecule type" value="Genomic_DNA"/>
</dbReference>
<dbReference type="PANTHER" id="PTHR31686:SF1">
    <property type="entry name" value="SULFITE EFFLUX PUMP SSU1"/>
    <property type="match status" value="1"/>
</dbReference>
<name>A0A919DWQ3_9ACTN</name>
<feature type="transmembrane region" description="Helical" evidence="8">
    <location>
        <begin position="165"/>
        <end position="184"/>
    </location>
</feature>
<comment type="subcellular location">
    <subcellularLocation>
        <location evidence="1">Cell membrane</location>
        <topology evidence="1">Multi-pass membrane protein</topology>
    </subcellularLocation>
</comment>
<dbReference type="PANTHER" id="PTHR31686">
    <property type="match status" value="1"/>
</dbReference>
<organism evidence="9 10">
    <name type="scientific">Streptomyces fumanus</name>
    <dbReference type="NCBI Taxonomy" id="67302"/>
    <lineage>
        <taxon>Bacteria</taxon>
        <taxon>Bacillati</taxon>
        <taxon>Actinomycetota</taxon>
        <taxon>Actinomycetes</taxon>
        <taxon>Kitasatosporales</taxon>
        <taxon>Streptomycetaceae</taxon>
        <taxon>Streptomyces</taxon>
    </lineage>
</organism>
<keyword evidence="3" id="KW-0813">Transport</keyword>
<keyword evidence="10" id="KW-1185">Reference proteome</keyword>
<dbReference type="GO" id="GO:0055085">
    <property type="term" value="P:transmembrane transport"/>
    <property type="evidence" value="ECO:0007669"/>
    <property type="project" value="InterPro"/>
</dbReference>
<keyword evidence="4" id="KW-1003">Cell membrane</keyword>
<dbReference type="Gene3D" id="1.50.10.150">
    <property type="entry name" value="Voltage-dependent anion channel"/>
    <property type="match status" value="1"/>
</dbReference>
<evidence type="ECO:0000256" key="7">
    <source>
        <dbReference type="ARBA" id="ARBA00023136"/>
    </source>
</evidence>
<protein>
    <submittedName>
        <fullName evidence="9">Tellurite resistance protein permease</fullName>
    </submittedName>
</protein>
<comment type="caution">
    <text evidence="9">The sequence shown here is derived from an EMBL/GenBank/DDBJ whole genome shotgun (WGS) entry which is preliminary data.</text>
</comment>
<keyword evidence="6 8" id="KW-1133">Transmembrane helix</keyword>
<keyword evidence="7 8" id="KW-0472">Membrane</keyword>
<evidence type="ECO:0000256" key="2">
    <source>
        <dbReference type="ARBA" id="ARBA00008566"/>
    </source>
</evidence>
<dbReference type="Proteomes" id="UP000630718">
    <property type="component" value="Unassembled WGS sequence"/>
</dbReference>
<evidence type="ECO:0000256" key="6">
    <source>
        <dbReference type="ARBA" id="ARBA00022989"/>
    </source>
</evidence>
<dbReference type="Pfam" id="PF03595">
    <property type="entry name" value="SLAC1"/>
    <property type="match status" value="1"/>
</dbReference>
<dbReference type="GO" id="GO:0005886">
    <property type="term" value="C:plasma membrane"/>
    <property type="evidence" value="ECO:0007669"/>
    <property type="project" value="UniProtKB-SubCell"/>
</dbReference>
<sequence>MKRPALRDRCRELRPACFAPVMATGIVSKALAQSGARTVSLLLFGIAAALYLALLVAAGLKAAYHPDALRAELAGPDRLFGHFTLVAAGGVLAGRLDHGTVRLAAGALLALAGTVWAALAGAAARLLRRGARTALRQADGTWFLATVGLQSLVLTGATLYPSRPVLATALALWTTGVLLYAATLTAVARRLRHAPPAPADLASPYWITMGAVAISVLTGAHLLGRTALLPHPARTPLAVAVTGLWAWATALIPVLLAAGVWRHRRHRVPLGCEPALWSIVFPVGMYATATARLAAARHLGPLAAARHPLAWTALAVWLTVTACRLHQVLPATASPAPTGDRPVDMRDQGS</sequence>
<dbReference type="InterPro" id="IPR038665">
    <property type="entry name" value="Voltage-dep_anion_channel_sf"/>
</dbReference>
<evidence type="ECO:0000256" key="4">
    <source>
        <dbReference type="ARBA" id="ARBA00022475"/>
    </source>
</evidence>
<dbReference type="CDD" id="cd09319">
    <property type="entry name" value="TDT_like_1"/>
    <property type="match status" value="1"/>
</dbReference>
<gene>
    <name evidence="9" type="ORF">GCM10018772_15320</name>
</gene>
<reference evidence="9" key="2">
    <citation type="submission" date="2020-09" db="EMBL/GenBank/DDBJ databases">
        <authorList>
            <person name="Sun Q."/>
            <person name="Ohkuma M."/>
        </authorList>
    </citation>
    <scope>NUCLEOTIDE SEQUENCE</scope>
    <source>
        <strain evidence="9">JCM 4477</strain>
    </source>
</reference>
<evidence type="ECO:0000313" key="9">
    <source>
        <dbReference type="EMBL" id="GHE92585.1"/>
    </source>
</evidence>
<evidence type="ECO:0000256" key="3">
    <source>
        <dbReference type="ARBA" id="ARBA00022448"/>
    </source>
</evidence>
<proteinExistence type="inferred from homology"/>
<feature type="transmembrane region" description="Helical" evidence="8">
    <location>
        <begin position="244"/>
        <end position="261"/>
    </location>
</feature>
<dbReference type="RefSeq" id="WP_190203370.1">
    <property type="nucleotide sequence ID" value="NZ_BNBI01000003.1"/>
</dbReference>
<feature type="transmembrane region" description="Helical" evidence="8">
    <location>
        <begin position="205"/>
        <end position="224"/>
    </location>
</feature>
<dbReference type="AlphaFoldDB" id="A0A919DWQ3"/>
<reference evidence="9" key="1">
    <citation type="journal article" date="2014" name="Int. J. Syst. Evol. Microbiol.">
        <title>Complete genome sequence of Corynebacterium casei LMG S-19264T (=DSM 44701T), isolated from a smear-ripened cheese.</title>
        <authorList>
            <consortium name="US DOE Joint Genome Institute (JGI-PGF)"/>
            <person name="Walter F."/>
            <person name="Albersmeier A."/>
            <person name="Kalinowski J."/>
            <person name="Ruckert C."/>
        </authorList>
    </citation>
    <scope>NUCLEOTIDE SEQUENCE</scope>
    <source>
        <strain evidence="9">JCM 4477</strain>
    </source>
</reference>
<feature type="transmembrane region" description="Helical" evidence="8">
    <location>
        <begin position="103"/>
        <end position="127"/>
    </location>
</feature>
<keyword evidence="5 8" id="KW-0812">Transmembrane</keyword>
<evidence type="ECO:0000256" key="8">
    <source>
        <dbReference type="SAM" id="Phobius"/>
    </source>
</evidence>